<dbReference type="PANTHER" id="PTHR43806">
    <property type="entry name" value="PEPTIDASE S8"/>
    <property type="match status" value="1"/>
</dbReference>
<evidence type="ECO:0000256" key="2">
    <source>
        <dbReference type="ARBA" id="ARBA00022670"/>
    </source>
</evidence>
<protein>
    <submittedName>
        <fullName evidence="9">PIII-type proteinase</fullName>
        <ecNumber evidence="9">3.4.21.96</ecNumber>
    </submittedName>
</protein>
<keyword evidence="4 6" id="KW-0720">Serine protease</keyword>
<keyword evidence="2 6" id="KW-0645">Protease</keyword>
<feature type="active site" description="Charge relay system" evidence="5 6">
    <location>
        <position position="131"/>
    </location>
</feature>
<dbReference type="Pfam" id="PF18425">
    <property type="entry name" value="CspB_prodomain"/>
    <property type="match status" value="1"/>
</dbReference>
<reference evidence="9 10" key="1">
    <citation type="submission" date="2016-07" db="EMBL/GenBank/DDBJ databases">
        <title>Characterization of isolates of Eisenbergiella tayi derived from blood cultures, using whole genome sequencing.</title>
        <authorList>
            <person name="Burdz T."/>
            <person name="Wiebe D."/>
            <person name="Huynh C."/>
            <person name="Bernard K."/>
        </authorList>
    </citation>
    <scope>NUCLEOTIDE SEQUENCE [LARGE SCALE GENOMIC DNA]</scope>
    <source>
        <strain evidence="9 10">NML 120489</strain>
    </source>
</reference>
<feature type="domain" description="Peptidase S8/S53" evidence="7">
    <location>
        <begin position="122"/>
        <end position="308"/>
    </location>
</feature>
<dbReference type="InterPro" id="IPR041365">
    <property type="entry name" value="CspB_prodomain"/>
</dbReference>
<evidence type="ECO:0000256" key="6">
    <source>
        <dbReference type="PROSITE-ProRule" id="PRU01240"/>
    </source>
</evidence>
<dbReference type="EMBL" id="MCGI01000001">
    <property type="protein sequence ID" value="ODM13713.1"/>
    <property type="molecule type" value="Genomic_DNA"/>
</dbReference>
<sequence>MESQKLENLLNVSLQVTETERKESLILDSGFHSDTKQWDLIIKYSGDLSSISDYAAVTVLQGGYAIVTLNEADIPRLTANPLVEFIEKPKTLYTAVNTAVTSSCILNYRHYSNPELPDSLLGRGTIIACIDSGIDYTHPDFIDDSGSSRILFIWDQGAAGTPPSGYRQGAEFTREQINAALRLQNRSEREQLLPHWDFSGHGTAVLGIAAGNGRASNRNYPGAAPDCDIIVVKLGTPDASGFPRTLELMQAIDYVSRKGVALGRPTAINLSFGNNYGGHDGESLLEQFIDQIAGIGRTAICVGTGNEAAAATHTGGLLKTGQTEDVYFSISPYETNLCLQLWKQYVDDISISLITPTGIRVGPLVTKNKTVKVSAEDMELIIFYGEPSPYSMSQEIFIDFINRSYYLQPGLWSVHLEAQNIIDGKYDIWMPGSISLNSMSRFYYPDGDTTLTIPSTARKVISVGAYNHHNNNYATFSGRGPTRLNQSIKPDLAAPGVDIMSTAAGGGYDRVTGTSFATPFVTGAAALLMEWGIVKGNDPYLYGEKLKACLLKGARRRGQQHYPDSQWGWGRLCLEDSFP</sequence>
<dbReference type="InterPro" id="IPR023828">
    <property type="entry name" value="Peptidase_S8_Ser-AS"/>
</dbReference>
<dbReference type="Gene3D" id="3.30.70.2980">
    <property type="match status" value="1"/>
</dbReference>
<gene>
    <name evidence="9" type="primary">prtP</name>
    <name evidence="9" type="ORF">BEH84_01432</name>
</gene>
<dbReference type="PRINTS" id="PR00723">
    <property type="entry name" value="SUBTILISIN"/>
</dbReference>
<feature type="active site" description="Charge relay system" evidence="5 6">
    <location>
        <position position="515"/>
    </location>
</feature>
<feature type="domain" description="Csp protease B prodomain" evidence="8">
    <location>
        <begin position="4"/>
        <end position="90"/>
    </location>
</feature>
<dbReference type="InterPro" id="IPR050131">
    <property type="entry name" value="Peptidase_S8_subtilisin-like"/>
</dbReference>
<dbReference type="EC" id="3.4.21.96" evidence="9"/>
<dbReference type="AlphaFoldDB" id="A0A1E3AYC7"/>
<evidence type="ECO:0000256" key="5">
    <source>
        <dbReference type="PIRSR" id="PIRSR615500-1"/>
    </source>
</evidence>
<dbReference type="Pfam" id="PF00082">
    <property type="entry name" value="Peptidase_S8"/>
    <property type="match status" value="2"/>
</dbReference>
<organism evidence="9 10">
    <name type="scientific">Eisenbergiella tayi</name>
    <dbReference type="NCBI Taxonomy" id="1432052"/>
    <lineage>
        <taxon>Bacteria</taxon>
        <taxon>Bacillati</taxon>
        <taxon>Bacillota</taxon>
        <taxon>Clostridia</taxon>
        <taxon>Lachnospirales</taxon>
        <taxon>Lachnospiraceae</taxon>
        <taxon>Eisenbergiella</taxon>
    </lineage>
</organism>
<name>A0A1E3AYC7_9FIRM</name>
<dbReference type="Gene3D" id="2.60.120.1290">
    <property type="match status" value="1"/>
</dbReference>
<dbReference type="InterPro" id="IPR015500">
    <property type="entry name" value="Peptidase_S8_subtilisin-rel"/>
</dbReference>
<evidence type="ECO:0000259" key="7">
    <source>
        <dbReference type="Pfam" id="PF00082"/>
    </source>
</evidence>
<dbReference type="InterPro" id="IPR017310">
    <property type="entry name" value="Pept_S8A_subtilisin_clostridia"/>
</dbReference>
<evidence type="ECO:0000256" key="4">
    <source>
        <dbReference type="ARBA" id="ARBA00022825"/>
    </source>
</evidence>
<dbReference type="PIRSF" id="PIRSF037894">
    <property type="entry name" value="Subtilisin_rel_CspABC"/>
    <property type="match status" value="1"/>
</dbReference>
<dbReference type="CDD" id="cd07478">
    <property type="entry name" value="Peptidases_S8_CspA-like"/>
    <property type="match status" value="1"/>
</dbReference>
<evidence type="ECO:0000256" key="1">
    <source>
        <dbReference type="ARBA" id="ARBA00011073"/>
    </source>
</evidence>
<dbReference type="GeneID" id="93299920"/>
<evidence type="ECO:0000256" key="3">
    <source>
        <dbReference type="ARBA" id="ARBA00022801"/>
    </source>
</evidence>
<accession>A0A1E3AYC7</accession>
<evidence type="ECO:0000313" key="10">
    <source>
        <dbReference type="Proteomes" id="UP000095003"/>
    </source>
</evidence>
<evidence type="ECO:0000313" key="9">
    <source>
        <dbReference type="EMBL" id="ODM13713.1"/>
    </source>
</evidence>
<dbReference type="InterPro" id="IPR036852">
    <property type="entry name" value="Peptidase_S8/S53_dom_sf"/>
</dbReference>
<dbReference type="InterPro" id="IPR000209">
    <property type="entry name" value="Peptidase_S8/S53_dom"/>
</dbReference>
<feature type="domain" description="Peptidase S8/S53" evidence="7">
    <location>
        <begin position="447"/>
        <end position="570"/>
    </location>
</feature>
<dbReference type="InterPro" id="IPR034045">
    <property type="entry name" value="Pep_S8_CspA-like"/>
</dbReference>
<proteinExistence type="inferred from homology"/>
<dbReference type="RefSeq" id="WP_069156211.1">
    <property type="nucleotide sequence ID" value="NZ_DBFYTC010000080.1"/>
</dbReference>
<dbReference type="GO" id="GO:0006508">
    <property type="term" value="P:proteolysis"/>
    <property type="evidence" value="ECO:0007669"/>
    <property type="project" value="UniProtKB-KW"/>
</dbReference>
<dbReference type="PROSITE" id="PS00138">
    <property type="entry name" value="SUBTILASE_SER"/>
    <property type="match status" value="1"/>
</dbReference>
<dbReference type="Gene3D" id="3.40.50.200">
    <property type="entry name" value="Peptidase S8/S53 domain"/>
    <property type="match status" value="1"/>
</dbReference>
<comment type="caution">
    <text evidence="9">The sequence shown here is derived from an EMBL/GenBank/DDBJ whole genome shotgun (WGS) entry which is preliminary data.</text>
</comment>
<dbReference type="PROSITE" id="PS51892">
    <property type="entry name" value="SUBTILASE"/>
    <property type="match status" value="1"/>
</dbReference>
<keyword evidence="3 6" id="KW-0378">Hydrolase</keyword>
<comment type="similarity">
    <text evidence="1 6">Belongs to the peptidase S8 family.</text>
</comment>
<feature type="active site" description="Charge relay system" evidence="5 6">
    <location>
        <position position="201"/>
    </location>
</feature>
<dbReference type="SUPFAM" id="SSF52743">
    <property type="entry name" value="Subtilisin-like"/>
    <property type="match status" value="1"/>
</dbReference>
<dbReference type="PANTHER" id="PTHR43806:SF11">
    <property type="entry name" value="CEREVISIN-RELATED"/>
    <property type="match status" value="1"/>
</dbReference>
<dbReference type="Proteomes" id="UP000095003">
    <property type="component" value="Unassembled WGS sequence"/>
</dbReference>
<dbReference type="GO" id="GO:0004252">
    <property type="term" value="F:serine-type endopeptidase activity"/>
    <property type="evidence" value="ECO:0007669"/>
    <property type="project" value="UniProtKB-UniRule"/>
</dbReference>
<dbReference type="PATRIC" id="fig|1432052.3.peg.1569"/>
<evidence type="ECO:0000259" key="8">
    <source>
        <dbReference type="Pfam" id="PF18425"/>
    </source>
</evidence>